<dbReference type="InterPro" id="IPR029021">
    <property type="entry name" value="Prot-tyrosine_phosphatase-like"/>
</dbReference>
<sequence>MTGTGAERPCPETGGTTDMTTDPTNQDRQLVWDGCLNVRELGGLPTLDGRRTRRGAVVRADNLDRLTAEGWTALQQYGIRTVVDLRDAADHRPLLPRPEGIELVRVPLDELAGSAWWERFGELDGTPLSFLPYLEHCPQAVTAVVAAVADAGPGGVVVHCGAGRDRTGLAALVLLAAAGVTPAAIVSDYLLSAPNLRPLWAMLARPDQQLAIDAVLGRAGTTAEAALSDALRAFSPDAYLPAEGLAGVRGRLLG</sequence>
<evidence type="ECO:0000256" key="1">
    <source>
        <dbReference type="SAM" id="MobiDB-lite"/>
    </source>
</evidence>
<dbReference type="PROSITE" id="PS50056">
    <property type="entry name" value="TYR_PHOSPHATASE_2"/>
    <property type="match status" value="1"/>
</dbReference>
<dbReference type="Proteomes" id="UP001422759">
    <property type="component" value="Unassembled WGS sequence"/>
</dbReference>
<feature type="compositionally biased region" description="Low complexity" evidence="1">
    <location>
        <begin position="13"/>
        <end position="24"/>
    </location>
</feature>
<evidence type="ECO:0000313" key="3">
    <source>
        <dbReference type="EMBL" id="GAA2138762.1"/>
    </source>
</evidence>
<evidence type="ECO:0000313" key="4">
    <source>
        <dbReference type="Proteomes" id="UP001422759"/>
    </source>
</evidence>
<protein>
    <submittedName>
        <fullName evidence="3">Tyrosine-protein phosphatase</fullName>
    </submittedName>
</protein>
<evidence type="ECO:0000259" key="2">
    <source>
        <dbReference type="PROSITE" id="PS50056"/>
    </source>
</evidence>
<proteinExistence type="predicted"/>
<dbReference type="EMBL" id="BAAANT010000008">
    <property type="protein sequence ID" value="GAA2138762.1"/>
    <property type="molecule type" value="Genomic_DNA"/>
</dbReference>
<comment type="caution">
    <text evidence="3">The sequence shown here is derived from an EMBL/GenBank/DDBJ whole genome shotgun (WGS) entry which is preliminary data.</text>
</comment>
<dbReference type="Pfam" id="PF13350">
    <property type="entry name" value="Y_phosphatase3"/>
    <property type="match status" value="1"/>
</dbReference>
<reference evidence="3 4" key="1">
    <citation type="journal article" date="2019" name="Int. J. Syst. Evol. Microbiol.">
        <title>The Global Catalogue of Microorganisms (GCM) 10K type strain sequencing project: providing services to taxonomists for standard genome sequencing and annotation.</title>
        <authorList>
            <consortium name="The Broad Institute Genomics Platform"/>
            <consortium name="The Broad Institute Genome Sequencing Center for Infectious Disease"/>
            <person name="Wu L."/>
            <person name="Ma J."/>
        </authorList>
    </citation>
    <scope>NUCLEOTIDE SEQUENCE [LARGE SCALE GENOMIC DNA]</scope>
    <source>
        <strain evidence="3 4">JCM 14560</strain>
    </source>
</reference>
<feature type="domain" description="Tyrosine specific protein phosphatases" evidence="2">
    <location>
        <begin position="128"/>
        <end position="211"/>
    </location>
</feature>
<keyword evidence="4" id="KW-1185">Reference proteome</keyword>
<dbReference type="InterPro" id="IPR016130">
    <property type="entry name" value="Tyr_Pase_AS"/>
</dbReference>
<accession>A0ABN2Z997</accession>
<dbReference type="Gene3D" id="3.90.190.10">
    <property type="entry name" value="Protein tyrosine phosphatase superfamily"/>
    <property type="match status" value="1"/>
</dbReference>
<organism evidence="3 4">
    <name type="scientific">Kitasatospora kazusensis</name>
    <dbReference type="NCBI Taxonomy" id="407974"/>
    <lineage>
        <taxon>Bacteria</taxon>
        <taxon>Bacillati</taxon>
        <taxon>Actinomycetota</taxon>
        <taxon>Actinomycetes</taxon>
        <taxon>Kitasatosporales</taxon>
        <taxon>Streptomycetaceae</taxon>
        <taxon>Kitasatospora</taxon>
    </lineage>
</organism>
<dbReference type="InterPro" id="IPR026893">
    <property type="entry name" value="Tyr/Ser_Pase_IphP-type"/>
</dbReference>
<gene>
    <name evidence="3" type="ORF">GCM10009760_20340</name>
</gene>
<dbReference type="PROSITE" id="PS00383">
    <property type="entry name" value="TYR_PHOSPHATASE_1"/>
    <property type="match status" value="1"/>
</dbReference>
<name>A0ABN2Z997_9ACTN</name>
<feature type="region of interest" description="Disordered" evidence="1">
    <location>
        <begin position="1"/>
        <end position="26"/>
    </location>
</feature>
<dbReference type="InterPro" id="IPR000387">
    <property type="entry name" value="Tyr_Pase_dom"/>
</dbReference>
<dbReference type="SUPFAM" id="SSF52799">
    <property type="entry name" value="(Phosphotyrosine protein) phosphatases II"/>
    <property type="match status" value="1"/>
</dbReference>